<protein>
    <submittedName>
        <fullName evidence="1">AT1G08220-like protein</fullName>
    </submittedName>
</protein>
<dbReference type="PANTHER" id="PTHR28106:SF1">
    <property type="entry name" value="MITOCHONDRIAL ATPASE COMPLEX SUBUNIT ATP10"/>
    <property type="match status" value="1"/>
</dbReference>
<dbReference type="GO" id="GO:0005743">
    <property type="term" value="C:mitochondrial inner membrane"/>
    <property type="evidence" value="ECO:0007669"/>
    <property type="project" value="TreeGrafter"/>
</dbReference>
<dbReference type="PANTHER" id="PTHR28106">
    <property type="entry name" value="MITOCHONDRIAL ATPASE COMPLEX SUBUNIT ATP10"/>
    <property type="match status" value="1"/>
</dbReference>
<dbReference type="Pfam" id="PF05176">
    <property type="entry name" value="ATP-synt_10"/>
    <property type="match status" value="1"/>
</dbReference>
<evidence type="ECO:0000313" key="1">
    <source>
        <dbReference type="EMBL" id="AKM76477.1"/>
    </source>
</evidence>
<organism evidence="1">
    <name type="scientific">California macrophylla</name>
    <dbReference type="NCBI Taxonomy" id="337344"/>
    <lineage>
        <taxon>Eukaryota</taxon>
        <taxon>Viridiplantae</taxon>
        <taxon>Streptophyta</taxon>
        <taxon>Embryophyta</taxon>
        <taxon>Tracheophyta</taxon>
        <taxon>Spermatophyta</taxon>
        <taxon>Magnoliopsida</taxon>
        <taxon>eudicotyledons</taxon>
        <taxon>Gunneridae</taxon>
        <taxon>Pentapetalae</taxon>
        <taxon>rosids</taxon>
        <taxon>malvids</taxon>
        <taxon>Geraniales</taxon>
        <taxon>Geraniaceae</taxon>
        <taxon>California</taxon>
    </lineage>
</organism>
<dbReference type="AlphaFoldDB" id="A0A0G4AN57"/>
<dbReference type="EMBL" id="KM461234">
    <property type="protein sequence ID" value="AKM76477.1"/>
    <property type="molecule type" value="mRNA"/>
</dbReference>
<proteinExistence type="evidence at transcript level"/>
<accession>A0A0G4AN57</accession>
<dbReference type="InterPro" id="IPR007849">
    <property type="entry name" value="ATP10"/>
</dbReference>
<reference evidence="1" key="1">
    <citation type="submission" date="2014-09" db="EMBL/GenBank/DDBJ databases">
        <title>Coevolution between plastid and nuclear genomes in Geraniaceae.</title>
        <authorList>
            <person name="Zhang J."/>
            <person name="Ruhlman T.A."/>
            <person name="Sabir J."/>
            <person name="Blazier J.C."/>
            <person name="Jansen R.K."/>
        </authorList>
    </citation>
    <scope>NUCLEOTIDE SEQUENCE</scope>
</reference>
<name>A0A0G4AN57_9ROSI</name>
<sequence length="270" mass="30476">MMRLKRLIHHGSSISLATPSSRIVIHGQDKPVPLPSPLLAQYSTNPFSNVFKKGSEEEIKKERARISEDLCRGYAADMAELKKHGGKIAPANKIIIPAITASKFPSLEVNYPDGRTLKLPIILNGNVTKDNVMPNPKASLLCLSFREFSQPMVNSWSMPFLDTFSASKDVELYEVAFIDSKILCWKPIKRLLLPKMMSYKPNENALQRQKVYSFGDHYDFRKELGILNLITGYIFLLDKFGRIRWQGTGLASEEELASLISCTTLLLEEK</sequence>
<dbReference type="GO" id="GO:0033615">
    <property type="term" value="P:mitochondrial proton-transporting ATP synthase complex assembly"/>
    <property type="evidence" value="ECO:0007669"/>
    <property type="project" value="TreeGrafter"/>
</dbReference>